<dbReference type="Proteomes" id="UP000094112">
    <property type="component" value="Unassembled WGS sequence"/>
</dbReference>
<sequence length="108" mass="12690">ISKKKYSTNVDERNYLTVFEYKLNDNNWIIWDYSTGYVFFTGLWKSCGNNKTDIVKLVENFPNLSNAVKRVRGGFLKIQGTWLPFDIVKNLAKNFCFNIRYCLIPIFG</sequence>
<dbReference type="PANTHER" id="PTHR43828">
    <property type="entry name" value="ASPARAGINASE"/>
    <property type="match status" value="1"/>
</dbReference>
<name>A0A1E3NYH2_WICAA</name>
<dbReference type="EMBL" id="KV454213">
    <property type="protein sequence ID" value="ODQ57752.1"/>
    <property type="molecule type" value="Genomic_DNA"/>
</dbReference>
<feature type="non-terminal residue" evidence="2">
    <location>
        <position position="108"/>
    </location>
</feature>
<reference evidence="2 3" key="1">
    <citation type="journal article" date="2016" name="Proc. Natl. Acad. Sci. U.S.A.">
        <title>Comparative genomics of biotechnologically important yeasts.</title>
        <authorList>
            <person name="Riley R."/>
            <person name="Haridas S."/>
            <person name="Wolfe K.H."/>
            <person name="Lopes M.R."/>
            <person name="Hittinger C.T."/>
            <person name="Goeker M."/>
            <person name="Salamov A.A."/>
            <person name="Wisecaver J.H."/>
            <person name="Long T.M."/>
            <person name="Calvey C.H."/>
            <person name="Aerts A.L."/>
            <person name="Barry K.W."/>
            <person name="Choi C."/>
            <person name="Clum A."/>
            <person name="Coughlan A.Y."/>
            <person name="Deshpande S."/>
            <person name="Douglass A.P."/>
            <person name="Hanson S.J."/>
            <person name="Klenk H.-P."/>
            <person name="LaButti K.M."/>
            <person name="Lapidus A."/>
            <person name="Lindquist E.A."/>
            <person name="Lipzen A.M."/>
            <person name="Meier-Kolthoff J.P."/>
            <person name="Ohm R.A."/>
            <person name="Otillar R.P."/>
            <person name="Pangilinan J.L."/>
            <person name="Peng Y."/>
            <person name="Rokas A."/>
            <person name="Rosa C.A."/>
            <person name="Scheuner C."/>
            <person name="Sibirny A.A."/>
            <person name="Slot J.C."/>
            <person name="Stielow J.B."/>
            <person name="Sun H."/>
            <person name="Kurtzman C.P."/>
            <person name="Blackwell M."/>
            <person name="Grigoriev I.V."/>
            <person name="Jeffries T.W."/>
        </authorList>
    </citation>
    <scope>NUCLEOTIDE SEQUENCE [LARGE SCALE GENOMIC DNA]</scope>
    <source>
        <strain evidence="3">ATCC 58044 / CBS 1984 / NCYC 433 / NRRL Y-366-8</strain>
    </source>
</reference>
<dbReference type="InterPro" id="IPR036887">
    <property type="entry name" value="HTH_APSES_sf"/>
</dbReference>
<dbReference type="GO" id="GO:0033309">
    <property type="term" value="C:SBF transcription complex"/>
    <property type="evidence" value="ECO:0007669"/>
    <property type="project" value="TreeGrafter"/>
</dbReference>
<dbReference type="Gene3D" id="3.10.260.10">
    <property type="entry name" value="Transcription regulator HTH, APSES-type DNA-binding domain"/>
    <property type="match status" value="1"/>
</dbReference>
<dbReference type="GO" id="GO:0030907">
    <property type="term" value="C:MBF transcription complex"/>
    <property type="evidence" value="ECO:0007669"/>
    <property type="project" value="TreeGrafter"/>
</dbReference>
<proteinExistence type="predicted"/>
<dbReference type="PANTHER" id="PTHR43828:SF5">
    <property type="entry name" value="TRANSCRIPTIONAL REPRESSOR XBP1"/>
    <property type="match status" value="1"/>
</dbReference>
<accession>A0A1E3NYH2</accession>
<feature type="non-terminal residue" evidence="2">
    <location>
        <position position="1"/>
    </location>
</feature>
<dbReference type="RefSeq" id="XP_019036959.1">
    <property type="nucleotide sequence ID" value="XM_019180935.1"/>
</dbReference>
<keyword evidence="3" id="KW-1185">Reference proteome</keyword>
<evidence type="ECO:0000259" key="1">
    <source>
        <dbReference type="PROSITE" id="PS51299"/>
    </source>
</evidence>
<dbReference type="InterPro" id="IPR003163">
    <property type="entry name" value="Tscrpt_reg_HTH_APSES-type"/>
</dbReference>
<dbReference type="PROSITE" id="PS51299">
    <property type="entry name" value="HTH_APSES"/>
    <property type="match status" value="1"/>
</dbReference>
<organism evidence="2 3">
    <name type="scientific">Wickerhamomyces anomalus (strain ATCC 58044 / CBS 1984 / NCYC 433 / NRRL Y-366-8)</name>
    <name type="common">Yeast</name>
    <name type="synonym">Hansenula anomala</name>
    <dbReference type="NCBI Taxonomy" id="683960"/>
    <lineage>
        <taxon>Eukaryota</taxon>
        <taxon>Fungi</taxon>
        <taxon>Dikarya</taxon>
        <taxon>Ascomycota</taxon>
        <taxon>Saccharomycotina</taxon>
        <taxon>Saccharomycetes</taxon>
        <taxon>Phaffomycetales</taxon>
        <taxon>Wickerhamomycetaceae</taxon>
        <taxon>Wickerhamomyces</taxon>
    </lineage>
</organism>
<dbReference type="SUPFAM" id="SSF54616">
    <property type="entry name" value="DNA-binding domain of Mlu1-box binding protein MBP1"/>
    <property type="match status" value="1"/>
</dbReference>
<dbReference type="GO" id="GO:0003677">
    <property type="term" value="F:DNA binding"/>
    <property type="evidence" value="ECO:0007669"/>
    <property type="project" value="InterPro"/>
</dbReference>
<evidence type="ECO:0000313" key="3">
    <source>
        <dbReference type="Proteomes" id="UP000094112"/>
    </source>
</evidence>
<dbReference type="OrthoDB" id="5562739at2759"/>
<feature type="domain" description="HTH APSES-type" evidence="1">
    <location>
        <begin position="5"/>
        <end position="108"/>
    </location>
</feature>
<dbReference type="AlphaFoldDB" id="A0A1E3NYH2"/>
<dbReference type="GO" id="GO:0000981">
    <property type="term" value="F:DNA-binding transcription factor activity, RNA polymerase II-specific"/>
    <property type="evidence" value="ECO:0007669"/>
    <property type="project" value="UniProtKB-ARBA"/>
</dbReference>
<dbReference type="STRING" id="683960.A0A1E3NYH2"/>
<gene>
    <name evidence="2" type="ORF">WICANDRAFT_22289</name>
</gene>
<dbReference type="GeneID" id="30198181"/>
<protein>
    <recommendedName>
        <fullName evidence="1">HTH APSES-type domain-containing protein</fullName>
    </recommendedName>
</protein>
<dbReference type="InterPro" id="IPR051642">
    <property type="entry name" value="SWI6-like"/>
</dbReference>
<evidence type="ECO:0000313" key="2">
    <source>
        <dbReference type="EMBL" id="ODQ57752.1"/>
    </source>
</evidence>